<evidence type="ECO:0000313" key="3">
    <source>
        <dbReference type="Proteomes" id="UP000031523"/>
    </source>
</evidence>
<feature type="compositionally biased region" description="Low complexity" evidence="1">
    <location>
        <begin position="137"/>
        <end position="147"/>
    </location>
</feature>
<gene>
    <name evidence="2" type="ORF">SLNWT_1292</name>
</gene>
<dbReference type="Proteomes" id="UP000031523">
    <property type="component" value="Chromosome"/>
</dbReference>
<accession>A0A0B5EHJ2</accession>
<dbReference type="KEGG" id="sals:SLNWT_1292"/>
<dbReference type="EMBL" id="CP010519">
    <property type="protein sequence ID" value="AJE81668.1"/>
    <property type="molecule type" value="Genomic_DNA"/>
</dbReference>
<protein>
    <submittedName>
        <fullName evidence="2">Uncharacterized protein</fullName>
    </submittedName>
</protein>
<keyword evidence="3" id="KW-1185">Reference proteome</keyword>
<reference evidence="2 3" key="1">
    <citation type="submission" date="2015-01" db="EMBL/GenBank/DDBJ databases">
        <title>Enhanced salinomycin production by adjusting the supply of polyketide extender units in Streptomyce albus DSM 41398.</title>
        <authorList>
            <person name="Lu C."/>
        </authorList>
    </citation>
    <scope>NUCLEOTIDE SEQUENCE [LARGE SCALE GENOMIC DNA]</scope>
    <source>
        <strain evidence="3">ATCC 21838 / DSM 41398 / FERM P-419 / JCM 4703 / NBRC 107858</strain>
    </source>
</reference>
<proteinExistence type="predicted"/>
<evidence type="ECO:0000313" key="2">
    <source>
        <dbReference type="EMBL" id="AJE81668.1"/>
    </source>
</evidence>
<feature type="region of interest" description="Disordered" evidence="1">
    <location>
        <begin position="137"/>
        <end position="158"/>
    </location>
</feature>
<organism evidence="2 3">
    <name type="scientific">Streptomyces albus (strain ATCC 21838 / DSM 41398 / FERM P-419 / JCM 4703 / NBRC 107858)</name>
    <dbReference type="NCBI Taxonomy" id="1081613"/>
    <lineage>
        <taxon>Bacteria</taxon>
        <taxon>Bacillati</taxon>
        <taxon>Actinomycetota</taxon>
        <taxon>Actinomycetes</taxon>
        <taxon>Kitasatosporales</taxon>
        <taxon>Streptomycetaceae</taxon>
        <taxon>Streptomyces</taxon>
    </lineage>
</organism>
<evidence type="ECO:0000256" key="1">
    <source>
        <dbReference type="SAM" id="MobiDB-lite"/>
    </source>
</evidence>
<dbReference type="AlphaFoldDB" id="A0A0B5EHJ2"/>
<sequence>MALHAQQFFDDVLELPFHQYAVVGDALYAAPQPTSPLRLRIDFAPTIRHGEYDGLRLRVVHPEQGVLDTAILRFADHGTFARRDGARDLVAGRDGHAVIRDWHAHSSQPPWHGADGAGLRTAIEQYAHLWIPAPAASRPAARPVAQPTATTGASLRNR</sequence>
<name>A0A0B5EHJ2_STRA4</name>
<feature type="compositionally biased region" description="Polar residues" evidence="1">
    <location>
        <begin position="148"/>
        <end position="158"/>
    </location>
</feature>